<dbReference type="Proteomes" id="UP001331761">
    <property type="component" value="Unassembled WGS sequence"/>
</dbReference>
<evidence type="ECO:0000313" key="2">
    <source>
        <dbReference type="Proteomes" id="UP001331761"/>
    </source>
</evidence>
<dbReference type="SUPFAM" id="SSF54928">
    <property type="entry name" value="RNA-binding domain, RBD"/>
    <property type="match status" value="1"/>
</dbReference>
<dbReference type="EMBL" id="WIXE01018091">
    <property type="protein sequence ID" value="KAK5971214.1"/>
    <property type="molecule type" value="Genomic_DNA"/>
</dbReference>
<sequence length="165" mass="18700">GHLYSGMYFGDEDDALRMRWAVVCSVPDERIINTLSEFSSWFLKEVTHIASRMNIYARFEKRPKVVLHAPVGDYDACASAYENIRKVTGFPSSLNEYGVAQLFHGLKVTGVVLNSDRATVTFATKFLAYQACALNGKKLDRFHTLSVEPLSREVKEQLSLSEEKW</sequence>
<comment type="caution">
    <text evidence="1">The sequence shown here is derived from an EMBL/GenBank/DDBJ whole genome shotgun (WGS) entry which is preliminary data.</text>
</comment>
<keyword evidence="2" id="KW-1185">Reference proteome</keyword>
<dbReference type="AlphaFoldDB" id="A0AAN8F845"/>
<dbReference type="InterPro" id="IPR035979">
    <property type="entry name" value="RBD_domain_sf"/>
</dbReference>
<proteinExistence type="predicted"/>
<protein>
    <submittedName>
        <fullName evidence="1">Uncharacterized protein</fullName>
    </submittedName>
</protein>
<gene>
    <name evidence="1" type="ORF">GCK32_005832</name>
</gene>
<feature type="non-terminal residue" evidence="1">
    <location>
        <position position="1"/>
    </location>
</feature>
<organism evidence="1 2">
    <name type="scientific">Trichostrongylus colubriformis</name>
    <name type="common">Black scour worm</name>
    <dbReference type="NCBI Taxonomy" id="6319"/>
    <lineage>
        <taxon>Eukaryota</taxon>
        <taxon>Metazoa</taxon>
        <taxon>Ecdysozoa</taxon>
        <taxon>Nematoda</taxon>
        <taxon>Chromadorea</taxon>
        <taxon>Rhabditida</taxon>
        <taxon>Rhabditina</taxon>
        <taxon>Rhabditomorpha</taxon>
        <taxon>Strongyloidea</taxon>
        <taxon>Trichostrongylidae</taxon>
        <taxon>Trichostrongylus</taxon>
    </lineage>
</organism>
<name>A0AAN8F845_TRICO</name>
<reference evidence="1 2" key="1">
    <citation type="submission" date="2019-10" db="EMBL/GenBank/DDBJ databases">
        <title>Assembly and Annotation for the nematode Trichostrongylus colubriformis.</title>
        <authorList>
            <person name="Martin J."/>
        </authorList>
    </citation>
    <scope>NUCLEOTIDE SEQUENCE [LARGE SCALE GENOMIC DNA]</scope>
    <source>
        <strain evidence="1">G859</strain>
        <tissue evidence="1">Whole worm</tissue>
    </source>
</reference>
<evidence type="ECO:0000313" key="1">
    <source>
        <dbReference type="EMBL" id="KAK5971214.1"/>
    </source>
</evidence>
<dbReference type="GO" id="GO:0003676">
    <property type="term" value="F:nucleic acid binding"/>
    <property type="evidence" value="ECO:0007669"/>
    <property type="project" value="InterPro"/>
</dbReference>
<accession>A0AAN8F845</accession>